<gene>
    <name evidence="1" type="ORF">B0O95_104101</name>
</gene>
<organism evidence="1 2">
    <name type="scientific">Mycetohabitans endofungorum</name>
    <dbReference type="NCBI Taxonomy" id="417203"/>
    <lineage>
        <taxon>Bacteria</taxon>
        <taxon>Pseudomonadati</taxon>
        <taxon>Pseudomonadota</taxon>
        <taxon>Betaproteobacteria</taxon>
        <taxon>Burkholderiales</taxon>
        <taxon>Burkholderiaceae</taxon>
        <taxon>Mycetohabitans</taxon>
    </lineage>
</organism>
<proteinExistence type="predicted"/>
<protein>
    <submittedName>
        <fullName evidence="1">Uncharacterized protein</fullName>
    </submittedName>
</protein>
<sequence length="91" mass="10303">MLMSRRPSRVPSQWTPGHLGQFRRHMTQVRLNGESLYCQCYPVDASSIVGHVAIERGDWVTQRKMRDHGEVACRVAAVAEATAFDMTENTL</sequence>
<dbReference type="Proteomes" id="UP000243096">
    <property type="component" value="Unassembled WGS sequence"/>
</dbReference>
<name>A0A2P5KBT4_9BURK</name>
<dbReference type="EMBL" id="PRDW01000004">
    <property type="protein sequence ID" value="PPB84151.1"/>
    <property type="molecule type" value="Genomic_DNA"/>
</dbReference>
<dbReference type="AlphaFoldDB" id="A0A2P5KBT4"/>
<accession>A0A2P5KBT4</accession>
<comment type="caution">
    <text evidence="1">The sequence shown here is derived from an EMBL/GenBank/DDBJ whole genome shotgun (WGS) entry which is preliminary data.</text>
</comment>
<reference evidence="1 2" key="1">
    <citation type="submission" date="2018-01" db="EMBL/GenBank/DDBJ databases">
        <title>Genomic Encyclopedia of Type Strains, Phase III (KMG-III): the genomes of soil and plant-associated and newly described type strains.</title>
        <authorList>
            <person name="Whitman W."/>
        </authorList>
    </citation>
    <scope>NUCLEOTIDE SEQUENCE [LARGE SCALE GENOMIC DNA]</scope>
    <source>
        <strain evidence="1 2">HKI456</strain>
    </source>
</reference>
<keyword evidence="2" id="KW-1185">Reference proteome</keyword>
<evidence type="ECO:0000313" key="1">
    <source>
        <dbReference type="EMBL" id="PPB84151.1"/>
    </source>
</evidence>
<evidence type="ECO:0000313" key="2">
    <source>
        <dbReference type="Proteomes" id="UP000243096"/>
    </source>
</evidence>